<dbReference type="Pfam" id="PF11397">
    <property type="entry name" value="GlcNAc"/>
    <property type="match status" value="2"/>
</dbReference>
<dbReference type="PANTHER" id="PTHR34496:SF9">
    <property type="entry name" value="[SKP1-PROTEIN]-HYDROXYPROLINE N-ACETYLGLUCOSAMINYLTRANSFERASE"/>
    <property type="match status" value="1"/>
</dbReference>
<gene>
    <name evidence="2" type="ORF">EVOR1521_LOCUS13667</name>
</gene>
<dbReference type="InterPro" id="IPR021067">
    <property type="entry name" value="Glycosyltransferase"/>
</dbReference>
<dbReference type="InterPro" id="IPR029044">
    <property type="entry name" value="Nucleotide-diphossugar_trans"/>
</dbReference>
<sequence>MAWNADGSSWEETAIDATAEADFEAKALQLGLAGTLLVEGTKVPVPRLAACLRRAVANALVAALGPKTTQSLQVRVRPGGGSALAQNCPVGSSAFSFAALLEEEDEDAVDRLREHLLLEEAYSGGVCFLPELTAQLEDQGTAGTRCRLTIEVVPDEGQRSPSQLRGTIIVDGKPWPGAKSFELSLTPRASPAPLRHMDPSIFVSIPSYRDPECQYTVGDLFAKAAKPARVFVGICWQADPEEDGHCFLLDPPSEFAPQVRRVEVAPQAARGPCVARARIQRELFQGEDFYLQLDSHYRMIPGWDEELLRQLSLCDSERPILSTYPASYTLPEDYSPGQPDAAKLDSRACPVALCAKEFGADGFLRITGKRCRAGGRPRPGLFWAAGLAFSSSAVVREVPYDETLEDLFFGEESSMAVRLWTSGWDFFTPTQVVGYHLWTRKHRPLFREHGNEARKVREALSRQKVSAQLRGEGGLGARRSLAEYEAFVGLSFAERRLEDRARRGGLELPDFLDGDPAAAASPYPAVPNNIAEAIQAMLGKDAHTALAPPVPPSPPRLLESSPAGRLRREEVELLNTQGLVIIDGFLRERCYGHLDPGVSAQAPRLARRGAAAVPLRPARLGQGEGAWSSSAVRGDEMAWLTMPEGDEEGLLHRGLGALQREAGNTEGALAAVRRVEGQRGPQSDADAKLAEADSEQDLGKQSAECYEDLDVLLAQLALLRRDLDA</sequence>
<organism evidence="2 3">
    <name type="scientific">Effrenium voratum</name>
    <dbReference type="NCBI Taxonomy" id="2562239"/>
    <lineage>
        <taxon>Eukaryota</taxon>
        <taxon>Sar</taxon>
        <taxon>Alveolata</taxon>
        <taxon>Dinophyceae</taxon>
        <taxon>Suessiales</taxon>
        <taxon>Symbiodiniaceae</taxon>
        <taxon>Effrenium</taxon>
    </lineage>
</organism>
<feature type="non-terminal residue" evidence="2">
    <location>
        <position position="725"/>
    </location>
</feature>
<dbReference type="AlphaFoldDB" id="A0AA36N1V7"/>
<accession>A0AA36N1V7</accession>
<protein>
    <submittedName>
        <fullName evidence="2">Uncharacterized protein</fullName>
    </submittedName>
</protein>
<comment type="caution">
    <text evidence="2">The sequence shown here is derived from an EMBL/GenBank/DDBJ whole genome shotgun (WGS) entry which is preliminary data.</text>
</comment>
<name>A0AA36N1V7_9DINO</name>
<evidence type="ECO:0000256" key="1">
    <source>
        <dbReference type="SAM" id="MobiDB-lite"/>
    </source>
</evidence>
<proteinExistence type="predicted"/>
<evidence type="ECO:0000313" key="3">
    <source>
        <dbReference type="Proteomes" id="UP001178507"/>
    </source>
</evidence>
<dbReference type="Proteomes" id="UP001178507">
    <property type="component" value="Unassembled WGS sequence"/>
</dbReference>
<keyword evidence="3" id="KW-1185">Reference proteome</keyword>
<dbReference type="PANTHER" id="PTHR34496">
    <property type="entry name" value="GLCNAC TRANSFERASE-RELATED"/>
    <property type="match status" value="1"/>
</dbReference>
<feature type="region of interest" description="Disordered" evidence="1">
    <location>
        <begin position="675"/>
        <end position="701"/>
    </location>
</feature>
<dbReference type="SUPFAM" id="SSF53448">
    <property type="entry name" value="Nucleotide-diphospho-sugar transferases"/>
    <property type="match status" value="1"/>
</dbReference>
<reference evidence="2" key="1">
    <citation type="submission" date="2023-08" db="EMBL/GenBank/DDBJ databases">
        <authorList>
            <person name="Chen Y."/>
            <person name="Shah S."/>
            <person name="Dougan E. K."/>
            <person name="Thang M."/>
            <person name="Chan C."/>
        </authorList>
    </citation>
    <scope>NUCLEOTIDE SEQUENCE</scope>
</reference>
<dbReference type="EMBL" id="CAUJNA010001547">
    <property type="protein sequence ID" value="CAJ1387639.1"/>
    <property type="molecule type" value="Genomic_DNA"/>
</dbReference>
<evidence type="ECO:0000313" key="2">
    <source>
        <dbReference type="EMBL" id="CAJ1387639.1"/>
    </source>
</evidence>